<dbReference type="RefSeq" id="WP_163463220.1">
    <property type="nucleotide sequence ID" value="NZ_JAAAMG010000007.1"/>
</dbReference>
<dbReference type="PRINTS" id="PR00368">
    <property type="entry name" value="FADPNR"/>
</dbReference>
<dbReference type="PANTHER" id="PTHR43539:SF91">
    <property type="entry name" value="FAD-DEPENDENT URATE HYDROXYLASE"/>
    <property type="match status" value="1"/>
</dbReference>
<accession>A0A6N9T0Y8</accession>
<sequence>MNTDLSIEGLSGLEERLSQDLEFLQLPARNWVPPRRHQSQIVRDVLIVGGGMCGLAAAARLKLLGVHNTLVLDRASQGREGPWVTYARMRTLRSPKQLAGPALGLPALTFRAFFEAQFGRLAWDTLDKIDRTTWMDYLVWYRKVLDLPVQNETRVETIESDRDDPALFAVTVESAGTRRTIHARHVVLATGRAGLGGKAVPDVFQALPPELWSHSEDAIDFAALKGKKVGVVGAGASAVDNAAVALEQGAASVDLFIRRNDIPRVNKFTGIGSPGVVHGFASLPDDEKWRFLDYVITEQTPPPRDSVLRVSAFPNARFHLSSPIHEVSAEGGQVTLTTARGTYQLDHLILGTGFNVDLGERPELAAFAPHIRFWGDRFEPPKGQENAELANSPDLGPGFTFQEKQPGACPALKRLHCFNYAATLSHGKLSGDVPAVSEGADRLARAIVADLFSADRDRHFADLQAYDTPEILGDEWQDADAPEAVGQG</sequence>
<organism evidence="2 3">
    <name type="scientific">Jiella pacifica</name>
    <dbReference type="NCBI Taxonomy" id="2696469"/>
    <lineage>
        <taxon>Bacteria</taxon>
        <taxon>Pseudomonadati</taxon>
        <taxon>Pseudomonadota</taxon>
        <taxon>Alphaproteobacteria</taxon>
        <taxon>Hyphomicrobiales</taxon>
        <taxon>Aurantimonadaceae</taxon>
        <taxon>Jiella</taxon>
    </lineage>
</organism>
<dbReference type="Proteomes" id="UP000469011">
    <property type="component" value="Unassembled WGS sequence"/>
</dbReference>
<keyword evidence="3" id="KW-1185">Reference proteome</keyword>
<protein>
    <submittedName>
        <fullName evidence="2">NAD(P)-binding domain-containing protein</fullName>
    </submittedName>
</protein>
<evidence type="ECO:0000313" key="2">
    <source>
        <dbReference type="EMBL" id="NDW04977.1"/>
    </source>
</evidence>
<dbReference type="GO" id="GO:0004497">
    <property type="term" value="F:monooxygenase activity"/>
    <property type="evidence" value="ECO:0007669"/>
    <property type="project" value="TreeGrafter"/>
</dbReference>
<dbReference type="Gene3D" id="3.50.50.60">
    <property type="entry name" value="FAD/NAD(P)-binding domain"/>
    <property type="match status" value="1"/>
</dbReference>
<name>A0A6N9T0Y8_9HYPH</name>
<dbReference type="PRINTS" id="PR00411">
    <property type="entry name" value="PNDRDTASEI"/>
</dbReference>
<dbReference type="PANTHER" id="PTHR43539">
    <property type="entry name" value="FLAVIN-BINDING MONOOXYGENASE-LIKE PROTEIN (AFU_ORTHOLOGUE AFUA_4G09220)"/>
    <property type="match status" value="1"/>
</dbReference>
<reference evidence="2 3" key="1">
    <citation type="submission" date="2020-01" db="EMBL/GenBank/DDBJ databases">
        <title>Jiella pacifica sp. nov.</title>
        <authorList>
            <person name="Xue Z."/>
            <person name="Zhu S."/>
            <person name="Chen J."/>
            <person name="Yang J."/>
        </authorList>
    </citation>
    <scope>NUCLEOTIDE SEQUENCE [LARGE SCALE GENOMIC DNA]</scope>
    <source>
        <strain evidence="2 3">40Bstr34</strain>
    </source>
</reference>
<evidence type="ECO:0000313" key="3">
    <source>
        <dbReference type="Proteomes" id="UP000469011"/>
    </source>
</evidence>
<dbReference type="AlphaFoldDB" id="A0A6N9T0Y8"/>
<keyword evidence="1" id="KW-0560">Oxidoreductase</keyword>
<dbReference type="Pfam" id="PF13738">
    <property type="entry name" value="Pyr_redox_3"/>
    <property type="match status" value="1"/>
</dbReference>
<evidence type="ECO:0000256" key="1">
    <source>
        <dbReference type="ARBA" id="ARBA00023002"/>
    </source>
</evidence>
<dbReference type="InterPro" id="IPR050982">
    <property type="entry name" value="Auxin_biosynth/cation_transpt"/>
</dbReference>
<proteinExistence type="predicted"/>
<dbReference type="EMBL" id="JAAAMG010000007">
    <property type="protein sequence ID" value="NDW04977.1"/>
    <property type="molecule type" value="Genomic_DNA"/>
</dbReference>
<dbReference type="SUPFAM" id="SSF51905">
    <property type="entry name" value="FAD/NAD(P)-binding domain"/>
    <property type="match status" value="1"/>
</dbReference>
<comment type="caution">
    <text evidence="2">The sequence shown here is derived from an EMBL/GenBank/DDBJ whole genome shotgun (WGS) entry which is preliminary data.</text>
</comment>
<dbReference type="InterPro" id="IPR036188">
    <property type="entry name" value="FAD/NAD-bd_sf"/>
</dbReference>
<gene>
    <name evidence="2" type="ORF">GTK09_11090</name>
</gene>
<dbReference type="GO" id="GO:0050660">
    <property type="term" value="F:flavin adenine dinucleotide binding"/>
    <property type="evidence" value="ECO:0007669"/>
    <property type="project" value="TreeGrafter"/>
</dbReference>